<dbReference type="GO" id="GO:0003677">
    <property type="term" value="F:DNA binding"/>
    <property type="evidence" value="ECO:0007669"/>
    <property type="project" value="UniProtKB-KW"/>
</dbReference>
<dbReference type="GO" id="GO:0045892">
    <property type="term" value="P:negative regulation of DNA-templated transcription"/>
    <property type="evidence" value="ECO:0007669"/>
    <property type="project" value="TreeGrafter"/>
</dbReference>
<proteinExistence type="predicted"/>
<reference evidence="5 6" key="1">
    <citation type="submission" date="2017-05" db="EMBL/GenBank/DDBJ databases">
        <title>Lactobacillus nurukis nov., sp. nov., isolated from nuruk.</title>
        <authorList>
            <person name="Kim S.-J."/>
        </authorList>
    </citation>
    <scope>NUCLEOTIDE SEQUENCE [LARGE SCALE GENOMIC DNA]</scope>
    <source>
        <strain evidence="5 6">SYF10-1a</strain>
    </source>
</reference>
<dbReference type="SMART" id="SM00866">
    <property type="entry name" value="UTRA"/>
    <property type="match status" value="1"/>
</dbReference>
<dbReference type="OrthoDB" id="2308695at2"/>
<dbReference type="InterPro" id="IPR050679">
    <property type="entry name" value="Bact_HTH_transcr_reg"/>
</dbReference>
<organism evidence="5 6">
    <name type="scientific">Companilactobacillus nuruki</name>
    <dbReference type="NCBI Taxonomy" id="1993540"/>
    <lineage>
        <taxon>Bacteria</taxon>
        <taxon>Bacillati</taxon>
        <taxon>Bacillota</taxon>
        <taxon>Bacilli</taxon>
        <taxon>Lactobacillales</taxon>
        <taxon>Lactobacillaceae</taxon>
        <taxon>Companilactobacillus</taxon>
    </lineage>
</organism>
<dbReference type="GO" id="GO:0003700">
    <property type="term" value="F:DNA-binding transcription factor activity"/>
    <property type="evidence" value="ECO:0007669"/>
    <property type="project" value="InterPro"/>
</dbReference>
<comment type="caution">
    <text evidence="5">The sequence shown here is derived from an EMBL/GenBank/DDBJ whole genome shotgun (WGS) entry which is preliminary data.</text>
</comment>
<dbReference type="EMBL" id="NIPR01000005">
    <property type="protein sequence ID" value="PMD73062.1"/>
    <property type="molecule type" value="Genomic_DNA"/>
</dbReference>
<evidence type="ECO:0000256" key="3">
    <source>
        <dbReference type="ARBA" id="ARBA00023163"/>
    </source>
</evidence>
<sequence length="242" mass="27730">MTTKNDTSILVKKIITGIQSGQLMDENRKLPSEPELMERYQVTRYALRHALKQLSTTGYVYQVHGVGTFVRPQQDIGSIVLDHTGGLSDEAARIGRNLTTKKASEEIVPVSAAEFLPDTWDFEPDSRLIEVKRYRSLDDVPYVLEHSYYLQSVIKEIPEKNLYGSLFHYFEQQRDTKVGFIDQLIMSEPLPKSASEFMKLPIDSPSLVVQDETYLNSGQLLAFSKQYYNYRIAKLFAVKKVH</sequence>
<protein>
    <submittedName>
        <fullName evidence="5">Transcriptional regulator</fullName>
    </submittedName>
</protein>
<dbReference type="Gene3D" id="3.40.1410.10">
    <property type="entry name" value="Chorismate lyase-like"/>
    <property type="match status" value="1"/>
</dbReference>
<dbReference type="RefSeq" id="WP_102195394.1">
    <property type="nucleotide sequence ID" value="NZ_NIPR01000005.1"/>
</dbReference>
<dbReference type="PANTHER" id="PTHR44846">
    <property type="entry name" value="MANNOSYL-D-GLYCERATE TRANSPORT/METABOLISM SYSTEM REPRESSOR MNGR-RELATED"/>
    <property type="match status" value="1"/>
</dbReference>
<keyword evidence="6" id="KW-1185">Reference proteome</keyword>
<name>A0A2N7AWF4_9LACO</name>
<dbReference type="InterPro" id="IPR011663">
    <property type="entry name" value="UTRA"/>
</dbReference>
<evidence type="ECO:0000256" key="1">
    <source>
        <dbReference type="ARBA" id="ARBA00023015"/>
    </source>
</evidence>
<dbReference type="InterPro" id="IPR036388">
    <property type="entry name" value="WH-like_DNA-bd_sf"/>
</dbReference>
<evidence type="ECO:0000259" key="4">
    <source>
        <dbReference type="PROSITE" id="PS50949"/>
    </source>
</evidence>
<dbReference type="PRINTS" id="PR00035">
    <property type="entry name" value="HTHGNTR"/>
</dbReference>
<dbReference type="SUPFAM" id="SSF64288">
    <property type="entry name" value="Chorismate lyase-like"/>
    <property type="match status" value="1"/>
</dbReference>
<dbReference type="InterPro" id="IPR000524">
    <property type="entry name" value="Tscrpt_reg_HTH_GntR"/>
</dbReference>
<keyword evidence="1" id="KW-0805">Transcription regulation</keyword>
<accession>A0A2N7AWF4</accession>
<feature type="domain" description="HTH gntR-type" evidence="4">
    <location>
        <begin position="4"/>
        <end position="73"/>
    </location>
</feature>
<dbReference type="AlphaFoldDB" id="A0A2N7AWF4"/>
<dbReference type="Pfam" id="PF07702">
    <property type="entry name" value="UTRA"/>
    <property type="match status" value="1"/>
</dbReference>
<evidence type="ECO:0000313" key="5">
    <source>
        <dbReference type="EMBL" id="PMD73062.1"/>
    </source>
</evidence>
<keyword evidence="3" id="KW-0804">Transcription</keyword>
<dbReference type="SMART" id="SM00345">
    <property type="entry name" value="HTH_GNTR"/>
    <property type="match status" value="1"/>
</dbReference>
<evidence type="ECO:0000313" key="6">
    <source>
        <dbReference type="Proteomes" id="UP000235649"/>
    </source>
</evidence>
<dbReference type="InterPro" id="IPR036390">
    <property type="entry name" value="WH_DNA-bd_sf"/>
</dbReference>
<dbReference type="CDD" id="cd07377">
    <property type="entry name" value="WHTH_GntR"/>
    <property type="match status" value="1"/>
</dbReference>
<keyword evidence="2" id="KW-0238">DNA-binding</keyword>
<dbReference type="InterPro" id="IPR028978">
    <property type="entry name" value="Chorismate_lyase_/UTRA_dom_sf"/>
</dbReference>
<dbReference type="SUPFAM" id="SSF46785">
    <property type="entry name" value="Winged helix' DNA-binding domain"/>
    <property type="match status" value="1"/>
</dbReference>
<dbReference type="Proteomes" id="UP000235649">
    <property type="component" value="Unassembled WGS sequence"/>
</dbReference>
<dbReference type="Gene3D" id="1.10.10.10">
    <property type="entry name" value="Winged helix-like DNA-binding domain superfamily/Winged helix DNA-binding domain"/>
    <property type="match status" value="1"/>
</dbReference>
<dbReference type="Pfam" id="PF00392">
    <property type="entry name" value="GntR"/>
    <property type="match status" value="1"/>
</dbReference>
<dbReference type="PANTHER" id="PTHR44846:SF4">
    <property type="entry name" value="HTH GNTR-TYPE DOMAIN-CONTAINING PROTEIN"/>
    <property type="match status" value="1"/>
</dbReference>
<dbReference type="PROSITE" id="PS50949">
    <property type="entry name" value="HTH_GNTR"/>
    <property type="match status" value="1"/>
</dbReference>
<gene>
    <name evidence="5" type="ORF">CBP76_02710</name>
</gene>
<evidence type="ECO:0000256" key="2">
    <source>
        <dbReference type="ARBA" id="ARBA00023125"/>
    </source>
</evidence>